<evidence type="ECO:0000256" key="7">
    <source>
        <dbReference type="ARBA" id="ARBA00023136"/>
    </source>
</evidence>
<evidence type="ECO:0000313" key="9">
    <source>
        <dbReference type="EMBL" id="KFI24290.1"/>
    </source>
</evidence>
<gene>
    <name evidence="9" type="ORF">CG50_10895</name>
</gene>
<accession>A0A086XQJ0</accession>
<feature type="transmembrane region" description="Helical" evidence="8">
    <location>
        <begin position="67"/>
        <end position="88"/>
    </location>
</feature>
<evidence type="ECO:0000313" key="10">
    <source>
        <dbReference type="Proteomes" id="UP000028824"/>
    </source>
</evidence>
<dbReference type="STRING" id="1105367.CG50_10895"/>
<sequence length="314" mass="32963">MNNLVNVLLPVFLVMGAGYLAAWRGMMTDSAIAGLMKFAQAFAIPVILATQMAKMNVWASFHPAPLISFYAGALAAFGLSVVLARSWLGRAPMDAAAIGFCAMFSNSVLLGLPIMERAYGPGSLDGNIAIIALHSPLLFTVGILAMEVARAEGGSLGAVGMSALRGLFRTPMVIGILVGFALNIWINTTGIDLPRPVWDAMNMIGRAGVPAALFGLGGVLHRYRPEGDGRAIAMVVLGSLVLHPGIGYVLGRWVFHLDTAALRSVVLTASMAPGINAYLFADMYGAAKRVAASAVLVATGLSLLTIWLWLAILP</sequence>
<comment type="similarity">
    <text evidence="2">Belongs to the auxin efflux carrier (TC 2.A.69) family.</text>
</comment>
<evidence type="ECO:0000256" key="5">
    <source>
        <dbReference type="ARBA" id="ARBA00022692"/>
    </source>
</evidence>
<organism evidence="9 10">
    <name type="scientific">Paenirhodobacter enshiensis</name>
    <dbReference type="NCBI Taxonomy" id="1105367"/>
    <lineage>
        <taxon>Bacteria</taxon>
        <taxon>Pseudomonadati</taxon>
        <taxon>Pseudomonadota</taxon>
        <taxon>Alphaproteobacteria</taxon>
        <taxon>Rhodobacterales</taxon>
        <taxon>Rhodobacter group</taxon>
        <taxon>Paenirhodobacter</taxon>
    </lineage>
</organism>
<feature type="transmembrane region" description="Helical" evidence="8">
    <location>
        <begin position="127"/>
        <end position="146"/>
    </location>
</feature>
<feature type="transmembrane region" description="Helical" evidence="8">
    <location>
        <begin position="232"/>
        <end position="255"/>
    </location>
</feature>
<comment type="caution">
    <text evidence="9">The sequence shown here is derived from an EMBL/GenBank/DDBJ whole genome shotgun (WGS) entry which is preliminary data.</text>
</comment>
<dbReference type="PANTHER" id="PTHR36838:SF3">
    <property type="entry name" value="TRANSPORTER AUXIN EFFLUX CARRIER EC FAMILY"/>
    <property type="match status" value="1"/>
</dbReference>
<dbReference type="GO" id="GO:0005886">
    <property type="term" value="C:plasma membrane"/>
    <property type="evidence" value="ECO:0007669"/>
    <property type="project" value="UniProtKB-SubCell"/>
</dbReference>
<proteinExistence type="inferred from homology"/>
<keyword evidence="6 8" id="KW-1133">Transmembrane helix</keyword>
<dbReference type="Proteomes" id="UP000028824">
    <property type="component" value="Unassembled WGS sequence"/>
</dbReference>
<evidence type="ECO:0000256" key="4">
    <source>
        <dbReference type="ARBA" id="ARBA00022475"/>
    </source>
</evidence>
<evidence type="ECO:0000256" key="3">
    <source>
        <dbReference type="ARBA" id="ARBA00022448"/>
    </source>
</evidence>
<dbReference type="AlphaFoldDB" id="A0A086XQJ0"/>
<dbReference type="Gene3D" id="1.20.1530.20">
    <property type="match status" value="1"/>
</dbReference>
<protein>
    <submittedName>
        <fullName evidence="9">Malonate transporter</fullName>
    </submittedName>
</protein>
<keyword evidence="10" id="KW-1185">Reference proteome</keyword>
<evidence type="ECO:0000256" key="1">
    <source>
        <dbReference type="ARBA" id="ARBA00004651"/>
    </source>
</evidence>
<dbReference type="eggNOG" id="COG0679">
    <property type="taxonomic scope" value="Bacteria"/>
</dbReference>
<feature type="transmembrane region" description="Helical" evidence="8">
    <location>
        <begin position="200"/>
        <end position="220"/>
    </location>
</feature>
<feature type="transmembrane region" description="Helical" evidence="8">
    <location>
        <begin position="167"/>
        <end position="188"/>
    </location>
</feature>
<name>A0A086XQJ0_9RHOB</name>
<evidence type="ECO:0000256" key="8">
    <source>
        <dbReference type="SAM" id="Phobius"/>
    </source>
</evidence>
<feature type="transmembrane region" description="Helical" evidence="8">
    <location>
        <begin position="38"/>
        <end position="61"/>
    </location>
</feature>
<evidence type="ECO:0000256" key="2">
    <source>
        <dbReference type="ARBA" id="ARBA00010145"/>
    </source>
</evidence>
<dbReference type="OrthoDB" id="9810457at2"/>
<evidence type="ECO:0000256" key="6">
    <source>
        <dbReference type="ARBA" id="ARBA00022989"/>
    </source>
</evidence>
<keyword evidence="7 8" id="KW-0472">Membrane</keyword>
<feature type="transmembrane region" description="Helical" evidence="8">
    <location>
        <begin position="261"/>
        <end position="281"/>
    </location>
</feature>
<dbReference type="Pfam" id="PF03547">
    <property type="entry name" value="Mem_trans"/>
    <property type="match status" value="1"/>
</dbReference>
<dbReference type="PANTHER" id="PTHR36838">
    <property type="entry name" value="AUXIN EFFLUX CARRIER FAMILY PROTEIN"/>
    <property type="match status" value="1"/>
</dbReference>
<dbReference type="RefSeq" id="WP_036640273.1">
    <property type="nucleotide sequence ID" value="NZ_JFZB01000056.1"/>
</dbReference>
<dbReference type="GO" id="GO:0055085">
    <property type="term" value="P:transmembrane transport"/>
    <property type="evidence" value="ECO:0007669"/>
    <property type="project" value="InterPro"/>
</dbReference>
<feature type="transmembrane region" description="Helical" evidence="8">
    <location>
        <begin position="290"/>
        <end position="312"/>
    </location>
</feature>
<comment type="subcellular location">
    <subcellularLocation>
        <location evidence="1">Cell membrane</location>
        <topology evidence="1">Multi-pass membrane protein</topology>
    </subcellularLocation>
</comment>
<dbReference type="EMBL" id="JFZB01000056">
    <property type="protein sequence ID" value="KFI24290.1"/>
    <property type="molecule type" value="Genomic_DNA"/>
</dbReference>
<dbReference type="InterPro" id="IPR004776">
    <property type="entry name" value="Mem_transp_PIN-like"/>
</dbReference>
<reference evidence="9 10" key="1">
    <citation type="submission" date="2014-03" db="EMBL/GenBank/DDBJ databases">
        <title>Genome of Paenirhodobacter enshiensis DW2-9.</title>
        <authorList>
            <person name="Wang D."/>
            <person name="Wang G."/>
        </authorList>
    </citation>
    <scope>NUCLEOTIDE SEQUENCE [LARGE SCALE GENOMIC DNA]</scope>
    <source>
        <strain evidence="9 10">DW2-9</strain>
    </source>
</reference>
<keyword evidence="4" id="KW-1003">Cell membrane</keyword>
<keyword evidence="5 8" id="KW-0812">Transmembrane</keyword>
<feature type="transmembrane region" description="Helical" evidence="8">
    <location>
        <begin position="95"/>
        <end position="115"/>
    </location>
</feature>
<feature type="transmembrane region" description="Helical" evidence="8">
    <location>
        <begin position="6"/>
        <end position="26"/>
    </location>
</feature>
<dbReference type="InterPro" id="IPR038770">
    <property type="entry name" value="Na+/solute_symporter_sf"/>
</dbReference>
<keyword evidence="3" id="KW-0813">Transport</keyword>